<dbReference type="EMBL" id="MU001633">
    <property type="protein sequence ID" value="KAF2485368.1"/>
    <property type="molecule type" value="Genomic_DNA"/>
</dbReference>
<feature type="region of interest" description="Disordered" evidence="8">
    <location>
        <begin position="1"/>
        <end position="206"/>
    </location>
</feature>
<dbReference type="Proteomes" id="UP000799767">
    <property type="component" value="Unassembled WGS sequence"/>
</dbReference>
<reference evidence="10" key="1">
    <citation type="journal article" date="2020" name="Stud. Mycol.">
        <title>101 Dothideomycetes genomes: a test case for predicting lifestyles and emergence of pathogens.</title>
        <authorList>
            <person name="Haridas S."/>
            <person name="Albert R."/>
            <person name="Binder M."/>
            <person name="Bloem J."/>
            <person name="Labutti K."/>
            <person name="Salamov A."/>
            <person name="Andreopoulos B."/>
            <person name="Baker S."/>
            <person name="Barry K."/>
            <person name="Bills G."/>
            <person name="Bluhm B."/>
            <person name="Cannon C."/>
            <person name="Castanera R."/>
            <person name="Culley D."/>
            <person name="Daum C."/>
            <person name="Ezra D."/>
            <person name="Gonzalez J."/>
            <person name="Henrissat B."/>
            <person name="Kuo A."/>
            <person name="Liang C."/>
            <person name="Lipzen A."/>
            <person name="Lutzoni F."/>
            <person name="Magnuson J."/>
            <person name="Mondo S."/>
            <person name="Nolan M."/>
            <person name="Ohm R."/>
            <person name="Pangilinan J."/>
            <person name="Park H.-J."/>
            <person name="Ramirez L."/>
            <person name="Alfaro M."/>
            <person name="Sun H."/>
            <person name="Tritt A."/>
            <person name="Yoshinaga Y."/>
            <person name="Zwiers L.-H."/>
            <person name="Turgeon B."/>
            <person name="Goodwin S."/>
            <person name="Spatafora J."/>
            <person name="Crous P."/>
            <person name="Grigoriev I."/>
        </authorList>
    </citation>
    <scope>NUCLEOTIDE SEQUENCE</scope>
    <source>
        <strain evidence="10">CBS 113389</strain>
    </source>
</reference>
<dbReference type="GO" id="GO:0005737">
    <property type="term" value="C:cytoplasm"/>
    <property type="evidence" value="ECO:0007669"/>
    <property type="project" value="UniProtKB-SubCell"/>
</dbReference>
<feature type="compositionally biased region" description="Polar residues" evidence="8">
    <location>
        <begin position="71"/>
        <end position="81"/>
    </location>
</feature>
<organism evidence="10 11">
    <name type="scientific">Neohortaea acidophila</name>
    <dbReference type="NCBI Taxonomy" id="245834"/>
    <lineage>
        <taxon>Eukaryota</taxon>
        <taxon>Fungi</taxon>
        <taxon>Dikarya</taxon>
        <taxon>Ascomycota</taxon>
        <taxon>Pezizomycotina</taxon>
        <taxon>Dothideomycetes</taxon>
        <taxon>Dothideomycetidae</taxon>
        <taxon>Mycosphaerellales</taxon>
        <taxon>Teratosphaeriaceae</taxon>
        <taxon>Neohortaea</taxon>
    </lineage>
</organism>
<evidence type="ECO:0000256" key="4">
    <source>
        <dbReference type="ARBA" id="ARBA00009461"/>
    </source>
</evidence>
<feature type="compositionally biased region" description="Low complexity" evidence="8">
    <location>
        <begin position="242"/>
        <end position="257"/>
    </location>
</feature>
<keyword evidence="7" id="KW-0539">Nucleus</keyword>
<dbReference type="OrthoDB" id="128308at2759"/>
<comment type="function">
    <text evidence="1">May be involved in a process influencing telomere capping.</text>
</comment>
<feature type="compositionally biased region" description="Low complexity" evidence="8">
    <location>
        <begin position="106"/>
        <end position="115"/>
    </location>
</feature>
<dbReference type="Pfam" id="PF14474">
    <property type="entry name" value="RTC4"/>
    <property type="match status" value="1"/>
</dbReference>
<keyword evidence="11" id="KW-1185">Reference proteome</keyword>
<dbReference type="AlphaFoldDB" id="A0A6A6PYT0"/>
<dbReference type="PANTHER" id="PTHR41391">
    <property type="entry name" value="RESTRICTION OF TELOMERE CAPPING PROTEIN 4"/>
    <property type="match status" value="1"/>
</dbReference>
<feature type="domain" description="Restriction of telomere capping protein 4 C-terminal" evidence="9">
    <location>
        <begin position="353"/>
        <end position="479"/>
    </location>
</feature>
<dbReference type="InterPro" id="IPR039024">
    <property type="entry name" value="RTC4"/>
</dbReference>
<evidence type="ECO:0000256" key="7">
    <source>
        <dbReference type="ARBA" id="ARBA00023242"/>
    </source>
</evidence>
<comment type="similarity">
    <text evidence="4">Belongs to the RTC4 family.</text>
</comment>
<sequence>MAIGLTKGAPRLLRTVKGRPHATNDDHAEQLLTPPGTNSTRSSMATAPTANSGEEEDVTRSPESSGDESVAITSQRSSFRTPRQLDGGAEEQTRPLAAFARPKTLSGASSPGSAGSKRHSPGSEGLKSFGNPGDDDDSMVFGPEHRKRQKSAATYVNIHAPRRKEKGYGSKRKQQQQERTPQKSSGKKAVAFQRPSNVGELEEEEVSKPKLPLFKKAVGVDTDMFEFGMDRSETQTTQGKDPLSPELSSLSSASNSPDVQEVKRLNISNAPPYRRCVECQICNEELDPALQEEFQIQFTNGKHILDYKWQQRFCRWHRQRDAERQRVEHGYPNVDWEQLNRRMRNFHRHLKAVISGAKPSFYRKQLNEKIRDGSKTALGALTTEGKRREVSVGYYGPRGERVMTEHIVSHLSDDLRRQSTKDRLVAAVGVSGGVSGFVQSVLVPELAEQLVCEDMRVPEERARVVLKESGELGELLHPDANDRVEHVVVEELC</sequence>
<gene>
    <name evidence="10" type="ORF">BDY17DRAFT_322217</name>
</gene>
<evidence type="ECO:0000256" key="6">
    <source>
        <dbReference type="ARBA" id="ARBA00022490"/>
    </source>
</evidence>
<protein>
    <recommendedName>
        <fullName evidence="5">Restriction of telomere capping protein 4</fullName>
    </recommendedName>
</protein>
<accession>A0A6A6PYT0</accession>
<dbReference type="RefSeq" id="XP_033591937.1">
    <property type="nucleotide sequence ID" value="XM_033736771.1"/>
</dbReference>
<evidence type="ECO:0000259" key="9">
    <source>
        <dbReference type="SMART" id="SM01312"/>
    </source>
</evidence>
<feature type="compositionally biased region" description="Polar residues" evidence="8">
    <location>
        <begin position="35"/>
        <end position="52"/>
    </location>
</feature>
<evidence type="ECO:0000256" key="8">
    <source>
        <dbReference type="SAM" id="MobiDB-lite"/>
    </source>
</evidence>
<comment type="subcellular location">
    <subcellularLocation>
        <location evidence="3">Cytoplasm</location>
    </subcellularLocation>
    <subcellularLocation>
        <location evidence="2">Nucleus</location>
    </subcellularLocation>
</comment>
<proteinExistence type="inferred from homology"/>
<evidence type="ECO:0000256" key="5">
    <source>
        <dbReference type="ARBA" id="ARBA00015162"/>
    </source>
</evidence>
<dbReference type="GeneID" id="54477773"/>
<evidence type="ECO:0000256" key="3">
    <source>
        <dbReference type="ARBA" id="ARBA00004496"/>
    </source>
</evidence>
<evidence type="ECO:0000313" key="11">
    <source>
        <dbReference type="Proteomes" id="UP000799767"/>
    </source>
</evidence>
<dbReference type="InterPro" id="IPR028094">
    <property type="entry name" value="RTC4_C"/>
</dbReference>
<feature type="compositionally biased region" description="Basic residues" evidence="8">
    <location>
        <begin position="160"/>
        <end position="174"/>
    </location>
</feature>
<feature type="region of interest" description="Disordered" evidence="8">
    <location>
        <begin position="232"/>
        <end position="259"/>
    </location>
</feature>
<evidence type="ECO:0000256" key="2">
    <source>
        <dbReference type="ARBA" id="ARBA00004123"/>
    </source>
</evidence>
<dbReference type="PANTHER" id="PTHR41391:SF1">
    <property type="entry name" value="RESTRICTION OF TELOMERE CAPPING PROTEIN 4"/>
    <property type="match status" value="1"/>
</dbReference>
<evidence type="ECO:0000256" key="1">
    <source>
        <dbReference type="ARBA" id="ARBA00002738"/>
    </source>
</evidence>
<evidence type="ECO:0000313" key="10">
    <source>
        <dbReference type="EMBL" id="KAF2485368.1"/>
    </source>
</evidence>
<dbReference type="SMART" id="SM01312">
    <property type="entry name" value="RTC4"/>
    <property type="match status" value="1"/>
</dbReference>
<name>A0A6A6PYT0_9PEZI</name>
<dbReference type="GO" id="GO:0005634">
    <property type="term" value="C:nucleus"/>
    <property type="evidence" value="ECO:0007669"/>
    <property type="project" value="UniProtKB-SubCell"/>
</dbReference>
<keyword evidence="6" id="KW-0963">Cytoplasm</keyword>